<evidence type="ECO:0000313" key="11">
    <source>
        <dbReference type="Proteomes" id="UP001143981"/>
    </source>
</evidence>
<proteinExistence type="inferred from homology"/>
<name>A0A9W7YCQ7_9FUNG</name>
<dbReference type="GO" id="GO:0003677">
    <property type="term" value="F:DNA binding"/>
    <property type="evidence" value="ECO:0007669"/>
    <property type="project" value="UniProtKB-KW"/>
</dbReference>
<evidence type="ECO:0000313" key="10">
    <source>
        <dbReference type="EMBL" id="KAJ1730222.1"/>
    </source>
</evidence>
<keyword evidence="7" id="KW-0326">Glycosidase</keyword>
<dbReference type="InterPro" id="IPR050675">
    <property type="entry name" value="OAF3"/>
</dbReference>
<dbReference type="GO" id="GO:0000981">
    <property type="term" value="F:DNA-binding transcription factor activity, RNA polymerase II-specific"/>
    <property type="evidence" value="ECO:0007669"/>
    <property type="project" value="InterPro"/>
</dbReference>
<dbReference type="CDD" id="cd00067">
    <property type="entry name" value="GAL4"/>
    <property type="match status" value="1"/>
</dbReference>
<sequence length="394" mass="40394">MTPSSARALSAQADLGEQPLLSEDIQLLRSCESCRRKKRKCSGDRPACTRCKAQGECCSYRPTARFLKPRPGGDPLAQRKTQHTKKKRASIAAASPLHRMYGSASPAHPARARAMSVVAAAAMRNAHRQPVAADPIAFAPIDLMFGPPLTGPPVGLSSGAMSASELAGAADSGLVVPSSTNGLAYMSTTTATPTASLSAFSLCDDESPSLVLPPAALDQQYLCPPGLAPSQPAALYDADYTRMLTSAITQQQAAAALMSAASMGATPLMCSPPLSNASLSTSSPLAADIAANGAMSYLPFSTQRHHQHHHQLGALTPWPAGPYADPAALLGGAAAAAGPAMMMASGIASMGYPPHALMVDGGDGRAAAAAASFTGALDAILPQSKTAFSEWFAQ</sequence>
<protein>
    <recommendedName>
        <fullName evidence="9">Zn(2)-C6 fungal-type domain-containing protein</fullName>
    </recommendedName>
</protein>
<dbReference type="EMBL" id="JANBOI010000486">
    <property type="protein sequence ID" value="KAJ1730222.1"/>
    <property type="molecule type" value="Genomic_DNA"/>
</dbReference>
<feature type="compositionally biased region" description="Basic residues" evidence="8">
    <location>
        <begin position="80"/>
        <end position="89"/>
    </location>
</feature>
<keyword evidence="4" id="KW-0238">DNA-binding</keyword>
<evidence type="ECO:0000256" key="7">
    <source>
        <dbReference type="ARBA" id="ARBA00023295"/>
    </source>
</evidence>
<keyword evidence="2" id="KW-0378">Hydrolase</keyword>
<dbReference type="PROSITE" id="PS00463">
    <property type="entry name" value="ZN2_CY6_FUNGAL_1"/>
    <property type="match status" value="1"/>
</dbReference>
<dbReference type="Proteomes" id="UP001143981">
    <property type="component" value="Unassembled WGS sequence"/>
</dbReference>
<dbReference type="InterPro" id="IPR004035">
    <property type="entry name" value="Endouclease-III_FeS-bd_BS"/>
</dbReference>
<reference evidence="10" key="1">
    <citation type="submission" date="2022-07" db="EMBL/GenBank/DDBJ databases">
        <title>Phylogenomic reconstructions and comparative analyses of Kickxellomycotina fungi.</title>
        <authorList>
            <person name="Reynolds N.K."/>
            <person name="Stajich J.E."/>
            <person name="Barry K."/>
            <person name="Grigoriev I.V."/>
            <person name="Crous P."/>
            <person name="Smith M.E."/>
        </authorList>
    </citation>
    <scope>NUCLEOTIDE SEQUENCE</scope>
    <source>
        <strain evidence="10">BCRC 34381</strain>
    </source>
</reference>
<evidence type="ECO:0000256" key="8">
    <source>
        <dbReference type="SAM" id="MobiDB-lite"/>
    </source>
</evidence>
<feature type="domain" description="Zn(2)-C6 fungal-type" evidence="9">
    <location>
        <begin position="30"/>
        <end position="60"/>
    </location>
</feature>
<dbReference type="PANTHER" id="PTHR31069">
    <property type="entry name" value="OLEATE-ACTIVATED TRANSCRIPTION FACTOR 1-RELATED"/>
    <property type="match status" value="1"/>
</dbReference>
<comment type="similarity">
    <text evidence="1">Belongs to the Nth/MutY family.</text>
</comment>
<dbReference type="GO" id="GO:0016798">
    <property type="term" value="F:hydrolase activity, acting on glycosyl bonds"/>
    <property type="evidence" value="ECO:0007669"/>
    <property type="project" value="UniProtKB-KW"/>
</dbReference>
<feature type="region of interest" description="Disordered" evidence="8">
    <location>
        <begin position="69"/>
        <end position="89"/>
    </location>
</feature>
<dbReference type="AlphaFoldDB" id="A0A9W7YCQ7"/>
<organism evidence="10 11">
    <name type="scientific">Coemansia biformis</name>
    <dbReference type="NCBI Taxonomy" id="1286918"/>
    <lineage>
        <taxon>Eukaryota</taxon>
        <taxon>Fungi</taxon>
        <taxon>Fungi incertae sedis</taxon>
        <taxon>Zoopagomycota</taxon>
        <taxon>Kickxellomycotina</taxon>
        <taxon>Kickxellomycetes</taxon>
        <taxon>Kickxellales</taxon>
        <taxon>Kickxellaceae</taxon>
        <taxon>Coemansia</taxon>
    </lineage>
</organism>
<keyword evidence="3" id="KW-0805">Transcription regulation</keyword>
<keyword evidence="6" id="KW-0539">Nucleus</keyword>
<keyword evidence="11" id="KW-1185">Reference proteome</keyword>
<dbReference type="PROSITE" id="PS50048">
    <property type="entry name" value="ZN2_CY6_FUNGAL_2"/>
    <property type="match status" value="1"/>
</dbReference>
<dbReference type="SUPFAM" id="SSF57701">
    <property type="entry name" value="Zn2/Cys6 DNA-binding domain"/>
    <property type="match status" value="1"/>
</dbReference>
<accession>A0A9W7YCQ7</accession>
<gene>
    <name evidence="10" type="ORF">LPJ61_003132</name>
</gene>
<evidence type="ECO:0000256" key="1">
    <source>
        <dbReference type="ARBA" id="ARBA00008343"/>
    </source>
</evidence>
<evidence type="ECO:0000256" key="2">
    <source>
        <dbReference type="ARBA" id="ARBA00022801"/>
    </source>
</evidence>
<dbReference type="OrthoDB" id="2123952at2759"/>
<comment type="caution">
    <text evidence="10">The sequence shown here is derived from an EMBL/GenBank/DDBJ whole genome shotgun (WGS) entry which is preliminary data.</text>
</comment>
<dbReference type="Pfam" id="PF00172">
    <property type="entry name" value="Zn_clus"/>
    <property type="match status" value="1"/>
</dbReference>
<dbReference type="InterPro" id="IPR036864">
    <property type="entry name" value="Zn2-C6_fun-type_DNA-bd_sf"/>
</dbReference>
<dbReference type="PANTHER" id="PTHR31069:SF32">
    <property type="entry name" value="ARGININE METABOLISM REGULATION PROTEIN II"/>
    <property type="match status" value="1"/>
</dbReference>
<evidence type="ECO:0000256" key="6">
    <source>
        <dbReference type="ARBA" id="ARBA00023242"/>
    </source>
</evidence>
<evidence type="ECO:0000259" key="9">
    <source>
        <dbReference type="PROSITE" id="PS50048"/>
    </source>
</evidence>
<evidence type="ECO:0000256" key="4">
    <source>
        <dbReference type="ARBA" id="ARBA00023125"/>
    </source>
</evidence>
<dbReference type="Gene3D" id="4.10.240.10">
    <property type="entry name" value="Zn(2)-C6 fungal-type DNA-binding domain"/>
    <property type="match status" value="1"/>
</dbReference>
<evidence type="ECO:0000256" key="3">
    <source>
        <dbReference type="ARBA" id="ARBA00023015"/>
    </source>
</evidence>
<dbReference type="PROSITE" id="PS00764">
    <property type="entry name" value="ENDONUCLEASE_III_1"/>
    <property type="match status" value="1"/>
</dbReference>
<dbReference type="GO" id="GO:0008270">
    <property type="term" value="F:zinc ion binding"/>
    <property type="evidence" value="ECO:0007669"/>
    <property type="project" value="InterPro"/>
</dbReference>
<keyword evidence="5" id="KW-0804">Transcription</keyword>
<dbReference type="InterPro" id="IPR001138">
    <property type="entry name" value="Zn2Cys6_DnaBD"/>
</dbReference>
<evidence type="ECO:0000256" key="5">
    <source>
        <dbReference type="ARBA" id="ARBA00023163"/>
    </source>
</evidence>